<dbReference type="PROSITE" id="PS51783">
    <property type="entry name" value="PH_BEACH"/>
    <property type="match status" value="1"/>
</dbReference>
<feature type="domain" description="BEACH" evidence="2">
    <location>
        <begin position="483"/>
        <end position="775"/>
    </location>
</feature>
<protein>
    <recommendedName>
        <fullName evidence="6">BEACH domain-containing protein</fullName>
    </recommendedName>
</protein>
<feature type="region of interest" description="Disordered" evidence="1">
    <location>
        <begin position="851"/>
        <end position="890"/>
    </location>
</feature>
<dbReference type="InterPro" id="IPR050865">
    <property type="entry name" value="BEACH_Domain"/>
</dbReference>
<dbReference type="Gene3D" id="2.130.10.10">
    <property type="entry name" value="YVTN repeat-like/Quinoprotein amine dehydrogenase"/>
    <property type="match status" value="1"/>
</dbReference>
<dbReference type="PROSITE" id="PS50197">
    <property type="entry name" value="BEACH"/>
    <property type="match status" value="1"/>
</dbReference>
<dbReference type="InterPro" id="IPR001680">
    <property type="entry name" value="WD40_rpt"/>
</dbReference>
<dbReference type="InterPro" id="IPR015943">
    <property type="entry name" value="WD40/YVTN_repeat-like_dom_sf"/>
</dbReference>
<proteinExistence type="predicted"/>
<evidence type="ECO:0000313" key="5">
    <source>
        <dbReference type="Proteomes" id="UP001165090"/>
    </source>
</evidence>
<comment type="caution">
    <text evidence="4">The sequence shown here is derived from an EMBL/GenBank/DDBJ whole genome shotgun (WGS) entry which is preliminary data.</text>
</comment>
<gene>
    <name evidence="4" type="ORF">VaNZ11_015146</name>
</gene>
<accession>A0ABQ5SK55</accession>
<dbReference type="Gene3D" id="1.10.1540.10">
    <property type="entry name" value="BEACH domain"/>
    <property type="match status" value="1"/>
</dbReference>
<evidence type="ECO:0000313" key="4">
    <source>
        <dbReference type="EMBL" id="GLI70367.1"/>
    </source>
</evidence>
<evidence type="ECO:0008006" key="6">
    <source>
        <dbReference type="Google" id="ProtNLM"/>
    </source>
</evidence>
<dbReference type="Pfam" id="PF25400">
    <property type="entry name" value="PH_FAN"/>
    <property type="match status" value="1"/>
</dbReference>
<evidence type="ECO:0000259" key="3">
    <source>
        <dbReference type="PROSITE" id="PS51783"/>
    </source>
</evidence>
<dbReference type="SUPFAM" id="SSF50729">
    <property type="entry name" value="PH domain-like"/>
    <property type="match status" value="1"/>
</dbReference>
<dbReference type="PANTHER" id="PTHR13743:SF123">
    <property type="entry name" value="PROTEIN FAN"/>
    <property type="match status" value="1"/>
</dbReference>
<name>A0ABQ5SK55_9CHLO</name>
<organism evidence="4 5">
    <name type="scientific">Volvox africanus</name>
    <dbReference type="NCBI Taxonomy" id="51714"/>
    <lineage>
        <taxon>Eukaryota</taxon>
        <taxon>Viridiplantae</taxon>
        <taxon>Chlorophyta</taxon>
        <taxon>core chlorophytes</taxon>
        <taxon>Chlorophyceae</taxon>
        <taxon>CS clade</taxon>
        <taxon>Chlamydomonadales</taxon>
        <taxon>Volvocaceae</taxon>
        <taxon>Volvox</taxon>
    </lineage>
</organism>
<dbReference type="InterPro" id="IPR036322">
    <property type="entry name" value="WD40_repeat_dom_sf"/>
</dbReference>
<feature type="domain" description="BEACH-type PH" evidence="3">
    <location>
        <begin position="254"/>
        <end position="407"/>
    </location>
</feature>
<feature type="region of interest" description="Disordered" evidence="1">
    <location>
        <begin position="412"/>
        <end position="441"/>
    </location>
</feature>
<keyword evidence="5" id="KW-1185">Reference proteome</keyword>
<dbReference type="SMART" id="SM00320">
    <property type="entry name" value="WD40"/>
    <property type="match status" value="3"/>
</dbReference>
<dbReference type="InterPro" id="IPR036372">
    <property type="entry name" value="BEACH_dom_sf"/>
</dbReference>
<dbReference type="InterPro" id="IPR000409">
    <property type="entry name" value="BEACH_dom"/>
</dbReference>
<dbReference type="Pfam" id="PF02138">
    <property type="entry name" value="Beach"/>
    <property type="match status" value="1"/>
</dbReference>
<dbReference type="InterPro" id="IPR023362">
    <property type="entry name" value="PH-BEACH_dom"/>
</dbReference>
<dbReference type="SUPFAM" id="SSF50978">
    <property type="entry name" value="WD40 repeat-like"/>
    <property type="match status" value="1"/>
</dbReference>
<reference evidence="4 5" key="1">
    <citation type="journal article" date="2023" name="IScience">
        <title>Expanded male sex-determining region conserved during the evolution of homothallism in the green alga Volvox.</title>
        <authorList>
            <person name="Yamamoto K."/>
            <person name="Matsuzaki R."/>
            <person name="Mahakham W."/>
            <person name="Heman W."/>
            <person name="Sekimoto H."/>
            <person name="Kawachi M."/>
            <person name="Minakuchi Y."/>
            <person name="Toyoda A."/>
            <person name="Nozaki H."/>
        </authorList>
    </citation>
    <scope>NUCLEOTIDE SEQUENCE [LARGE SCALE GENOMIC DNA]</scope>
    <source>
        <strain evidence="4 5">NIES-4468</strain>
    </source>
</reference>
<dbReference type="Proteomes" id="UP001165090">
    <property type="component" value="Unassembled WGS sequence"/>
</dbReference>
<evidence type="ECO:0000256" key="1">
    <source>
        <dbReference type="SAM" id="MobiDB-lite"/>
    </source>
</evidence>
<dbReference type="PANTHER" id="PTHR13743">
    <property type="entry name" value="BEIGE/BEACH-RELATED"/>
    <property type="match status" value="1"/>
</dbReference>
<feature type="compositionally biased region" description="Low complexity" evidence="1">
    <location>
        <begin position="432"/>
        <end position="441"/>
    </location>
</feature>
<sequence>MYGARAARVRRFSLLLLEEEEEYVQDWVVTAAWPVDRVAGNWQRAPLVGGRVRLCTRSLFFEPDDVRIPIVRIPMSAVKSLSSGPPVAALATLAAQSGGNLTPPATSSTSPSVAEAGAAAAISPIFHGAVHRTSTAASSSSPSSNGPSLLLETREVVLMRANMEEVPYTFLRVPTAAGGSSGSSGSGGRDPPTDPSGYRWAFGPCYSPLQPLLAQVAALLEINRRPREQRNAALEELSRQRMDCVSFDLSRLLDFGERVVWSGPVLALTPLVREQGHLAITPARVYFQPLHNIAGDSPVKSHPLAAIAAVARRRSSLRPVGLELFFIHPGATTTTTTISAVTGPGGSAAAGIGGGGGTSSPMGRSLSLRHRNPLHQLLVVGPMWDAPSAFFAFRSETDREAARHLLTIQPELGRCVPRHQPPSLALPPPPHQQQQQQPPQAGIAATATTTAASGAVAGAGVAVAAVGGGSNGVTDPLAAHGLLLEAAGPWLRKVTAAWQRGALSNFDYLLYLNFAAGRSFNDLAQWPVFPWVLRNYVSSNLDLNDPNNFRDLSKPVGALSATRLEELRQRFRDMPHDSFEGSVPPFLYGTHYSTPGYVMYWLVRAAPSHMLRLQNGRFDAPDRLFASVQEAWEGVLHSTTDVKELIPEFFMSRWDFLVNHRRLPLGVRQSGRPVDDVELPPWATDPWDFLAKNRAALESPVVSQQLHNWIDLIFGYKQRGPAAEAADNVFYYLTYEGAVDVATVSSPIELKALETQINEFGQTPKQLFTTPHPPRLVYPPPPDPATIFPEDRSDAAAAAGPAAAAAAAGPAGGGGGTGYGGEGDASNRDLALALLSTIMAAAAPEYGTSVTTTEKLDGSDGAAAASTSADATSSQQSPPAQLTRPTAAVPGNAPAAASLISGFLKLGRYQQQQLQQQQQAGSAAVSGSAATTAAAGAGAMSGLAAVASAPAAAASALFSSLTGAFHHHASGGVGGHAAAAVSARSSDVTDVTGHISGNSSGGGDGGGGGGGRGGVAQPSGDPNPEAAARNAVFDPATKVTDLTAAAAAATMHATSGAIIGEVRGGGGSGSGSSAAADWGWGALCTTHFRTVGWLQLTRGSLTAVTSGRNGYLYCAGQSGLRVVADTATTGAAASMAAPVAAHTDAASGAAASLTVVRSAQLDGELLSMALLPVSTSSAQRHQRLMLTGSHNRKVYAYSPDAGRVMGSFDAHDDAVCCVQLMAAGGGSSGGGGGGGAVATSTPLSSTTALVTASWDCSVKIWSLAEGRAPWTTGLSLPTAELRDFESGVWALATDPWGGPLLATGTEEGVVALWDTRAPGRNRPGCCCVCQAQVADDYVGGLALMMPGSLTTSSITLLAATADGALTLYDIRSGSDGSSGGSGGVQRLAATACGAPLRCCSADSRAAVVGDEVGAVRLWDVGLMAGGTEAVRSEGPAPDGLYQAWEGEEAGGAALCGLDVYRYPYGVRGGAGGTEGAVRVVVVTEGGRLVVLETGDSSGSGSRVG</sequence>
<dbReference type="SUPFAM" id="SSF81837">
    <property type="entry name" value="BEACH domain"/>
    <property type="match status" value="1"/>
</dbReference>
<feature type="region of interest" description="Disordered" evidence="1">
    <location>
        <begin position="989"/>
        <end position="1027"/>
    </location>
</feature>
<feature type="compositionally biased region" description="Gly residues" evidence="1">
    <location>
        <begin position="999"/>
        <end position="1014"/>
    </location>
</feature>
<dbReference type="EMBL" id="BSDZ01000094">
    <property type="protein sequence ID" value="GLI70367.1"/>
    <property type="molecule type" value="Genomic_DNA"/>
</dbReference>
<dbReference type="SMART" id="SM01026">
    <property type="entry name" value="Beach"/>
    <property type="match status" value="1"/>
</dbReference>
<dbReference type="InterPro" id="IPR057496">
    <property type="entry name" value="FAN-like_PH"/>
</dbReference>
<feature type="compositionally biased region" description="Low complexity" evidence="1">
    <location>
        <begin position="859"/>
        <end position="890"/>
    </location>
</feature>
<evidence type="ECO:0000259" key="2">
    <source>
        <dbReference type="PROSITE" id="PS50197"/>
    </source>
</evidence>
<dbReference type="CDD" id="cd06071">
    <property type="entry name" value="Beach"/>
    <property type="match status" value="1"/>
</dbReference>